<dbReference type="OrthoDB" id="129344at2"/>
<dbReference type="InParanoid" id="Q02BN6"/>
<name>Q02BN6_SOLUE</name>
<organism evidence="1">
    <name type="scientific">Solibacter usitatus (strain Ellin6076)</name>
    <dbReference type="NCBI Taxonomy" id="234267"/>
    <lineage>
        <taxon>Bacteria</taxon>
        <taxon>Pseudomonadati</taxon>
        <taxon>Acidobacteriota</taxon>
        <taxon>Terriglobia</taxon>
        <taxon>Bryobacterales</taxon>
        <taxon>Solibacteraceae</taxon>
        <taxon>Candidatus Solibacter</taxon>
    </lineage>
</organism>
<gene>
    <name evidence="1" type="ordered locus">Acid_0521</name>
</gene>
<dbReference type="HOGENOM" id="CLU_2398022_0_0_0"/>
<evidence type="ECO:0000313" key="1">
    <source>
        <dbReference type="EMBL" id="ABJ81530.1"/>
    </source>
</evidence>
<sequence length="93" mass="10902">MLFEADKVMFEIYKETEYTGKYRVVYFTELQDHNKETEINHAMAGEHVFDGFIKNFRKDEAKEIINSLLGRMNNGERVEPTEIERALGDHMAA</sequence>
<proteinExistence type="predicted"/>
<dbReference type="KEGG" id="sus:Acid_0521"/>
<accession>Q02BN6</accession>
<protein>
    <submittedName>
        <fullName evidence="1">Uncharacterized protein</fullName>
    </submittedName>
</protein>
<dbReference type="STRING" id="234267.Acid_0521"/>
<dbReference type="AlphaFoldDB" id="Q02BN6"/>
<dbReference type="EMBL" id="CP000473">
    <property type="protein sequence ID" value="ABJ81530.1"/>
    <property type="molecule type" value="Genomic_DNA"/>
</dbReference>
<reference evidence="1" key="1">
    <citation type="submission" date="2006-10" db="EMBL/GenBank/DDBJ databases">
        <title>Complete sequence of Solibacter usitatus Ellin6076.</title>
        <authorList>
            <consortium name="US DOE Joint Genome Institute"/>
            <person name="Copeland A."/>
            <person name="Lucas S."/>
            <person name="Lapidus A."/>
            <person name="Barry K."/>
            <person name="Detter J.C."/>
            <person name="Glavina del Rio T."/>
            <person name="Hammon N."/>
            <person name="Israni S."/>
            <person name="Dalin E."/>
            <person name="Tice H."/>
            <person name="Pitluck S."/>
            <person name="Thompson L.S."/>
            <person name="Brettin T."/>
            <person name="Bruce D."/>
            <person name="Han C."/>
            <person name="Tapia R."/>
            <person name="Gilna P."/>
            <person name="Schmutz J."/>
            <person name="Larimer F."/>
            <person name="Land M."/>
            <person name="Hauser L."/>
            <person name="Kyrpides N."/>
            <person name="Mikhailova N."/>
            <person name="Janssen P.H."/>
            <person name="Kuske C.R."/>
            <person name="Richardson P."/>
        </authorList>
    </citation>
    <scope>NUCLEOTIDE SEQUENCE</scope>
    <source>
        <strain evidence="1">Ellin6076</strain>
    </source>
</reference>